<evidence type="ECO:0000256" key="2">
    <source>
        <dbReference type="ARBA" id="ARBA00004635"/>
    </source>
</evidence>
<dbReference type="InterPro" id="IPR002446">
    <property type="entry name" value="Lipocalin_bac"/>
</dbReference>
<dbReference type="InterPro" id="IPR047202">
    <property type="entry name" value="Lipocalin_Blc-like_dom"/>
</dbReference>
<dbReference type="eggNOG" id="COG3040">
    <property type="taxonomic scope" value="Bacteria"/>
</dbReference>
<feature type="compositionally biased region" description="Basic and acidic residues" evidence="13">
    <location>
        <begin position="1"/>
        <end position="11"/>
    </location>
</feature>
<dbReference type="EMBL" id="CP000252">
    <property type="protein sequence ID" value="ABC77954.1"/>
    <property type="molecule type" value="Genomic_DNA"/>
</dbReference>
<dbReference type="InterPro" id="IPR012674">
    <property type="entry name" value="Calycin"/>
</dbReference>
<dbReference type="InterPro" id="IPR000566">
    <property type="entry name" value="Lipocln_cytosolic_FA-bd_dom"/>
</dbReference>
<protein>
    <recommendedName>
        <fullName evidence="12">Outer membrane lipoprotein Blc</fullName>
    </recommendedName>
</protein>
<evidence type="ECO:0000256" key="9">
    <source>
        <dbReference type="ARBA" id="ARBA00023237"/>
    </source>
</evidence>
<dbReference type="PANTHER" id="PTHR10612:SF34">
    <property type="entry name" value="APOLIPOPROTEIN D"/>
    <property type="match status" value="1"/>
</dbReference>
<reference evidence="16 17" key="1">
    <citation type="journal article" date="2007" name="Proc. Natl. Acad. Sci. U.S.A.">
        <title>The genome of Syntrophus aciditrophicus: life at the thermodynamic limit of microbial growth.</title>
        <authorList>
            <person name="McInerney M.J."/>
            <person name="Rohlin L."/>
            <person name="Mouttaki H."/>
            <person name="Kim U."/>
            <person name="Krupp R.S."/>
            <person name="Rios-Hernandez L."/>
            <person name="Sieber J."/>
            <person name="Struchtemeyer C.G."/>
            <person name="Bhattacharyya A."/>
            <person name="Campbell J.W."/>
            <person name="Gunsalus R.P."/>
        </authorList>
    </citation>
    <scope>NUCLEOTIDE SEQUENCE [LARGE SCALE GENOMIC DNA]</scope>
    <source>
        <strain evidence="16 17">SB</strain>
    </source>
</reference>
<dbReference type="GO" id="GO:0008289">
    <property type="term" value="F:lipid binding"/>
    <property type="evidence" value="ECO:0007669"/>
    <property type="project" value="UniProtKB-KW"/>
</dbReference>
<keyword evidence="14" id="KW-1133">Transmembrane helix</keyword>
<comment type="subunit">
    <text evidence="4">Homodimer.</text>
</comment>
<dbReference type="InParanoid" id="Q2LV43"/>
<dbReference type="KEGG" id="sat:SYN_00666"/>
<accession>Q2LV43</accession>
<dbReference type="FunCoup" id="Q2LV43">
    <property type="interactions" value="140"/>
</dbReference>
<dbReference type="InterPro" id="IPR022272">
    <property type="entry name" value="Lipocalin_CS"/>
</dbReference>
<evidence type="ECO:0000256" key="11">
    <source>
        <dbReference type="ARBA" id="ARBA00057024"/>
    </source>
</evidence>
<evidence type="ECO:0000256" key="1">
    <source>
        <dbReference type="ARBA" id="ARBA00004442"/>
    </source>
</evidence>
<keyword evidence="9" id="KW-0998">Cell outer membrane</keyword>
<evidence type="ECO:0000256" key="6">
    <source>
        <dbReference type="ARBA" id="ARBA00023121"/>
    </source>
</evidence>
<feature type="region of interest" description="Disordered" evidence="13">
    <location>
        <begin position="1"/>
        <end position="25"/>
    </location>
</feature>
<dbReference type="CDD" id="cd19438">
    <property type="entry name" value="lipocalin_Blc-like"/>
    <property type="match status" value="1"/>
</dbReference>
<comment type="similarity">
    <text evidence="3">Belongs to the calycin superfamily. Lipocalin family.</text>
</comment>
<dbReference type="PRINTS" id="PR01171">
    <property type="entry name" value="BCTLIPOCALIN"/>
</dbReference>
<comment type="subcellular location">
    <subcellularLocation>
        <location evidence="1">Cell outer membrane</location>
    </subcellularLocation>
    <subcellularLocation>
        <location evidence="2">Membrane</location>
        <topology evidence="2">Lipid-anchor</topology>
    </subcellularLocation>
</comment>
<sequence>MVKGYRPEKKQNVKRTSRVHRSSESRDKRVSLCPVTCNVRHYGDIIMMRKIFTALFIFLLVSCVGIPENITPVDNFNLEKYLGKWYEIARLDHSFERGLSKVTAEYTLRSDGGVKVLNRGYSDIEKKWKEAEGKAYFVQESDRGYLKVSFFGPFYGSYVVFEIDEVNYQYSLVCGPDRSYLWILSRNPAMPEELKAKLVDKAKRYCQMLWMMSFISVSVPAKIKQPLS</sequence>
<proteinExistence type="inferred from homology"/>
<dbReference type="PROSITE" id="PS00213">
    <property type="entry name" value="LIPOCALIN"/>
    <property type="match status" value="1"/>
</dbReference>
<feature type="transmembrane region" description="Helical" evidence="14">
    <location>
        <begin position="51"/>
        <end position="67"/>
    </location>
</feature>
<evidence type="ECO:0000256" key="8">
    <source>
        <dbReference type="ARBA" id="ARBA00023139"/>
    </source>
</evidence>
<evidence type="ECO:0000259" key="15">
    <source>
        <dbReference type="Pfam" id="PF08212"/>
    </source>
</evidence>
<evidence type="ECO:0000256" key="5">
    <source>
        <dbReference type="ARBA" id="ARBA00022729"/>
    </source>
</evidence>
<evidence type="ECO:0000313" key="17">
    <source>
        <dbReference type="Proteomes" id="UP000001933"/>
    </source>
</evidence>
<evidence type="ECO:0000256" key="12">
    <source>
        <dbReference type="ARBA" id="ARBA00071217"/>
    </source>
</evidence>
<dbReference type="STRING" id="56780.SYN_00666"/>
<dbReference type="HOGENOM" id="CLU_1214287_0_0_7"/>
<dbReference type="Proteomes" id="UP000001933">
    <property type="component" value="Chromosome"/>
</dbReference>
<keyword evidence="17" id="KW-1185">Reference proteome</keyword>
<dbReference type="Gene3D" id="2.40.128.20">
    <property type="match status" value="1"/>
</dbReference>
<evidence type="ECO:0000256" key="7">
    <source>
        <dbReference type="ARBA" id="ARBA00023136"/>
    </source>
</evidence>
<keyword evidence="5" id="KW-0732">Signal</keyword>
<feature type="domain" description="Lipocalin/cytosolic fatty-acid binding" evidence="15">
    <location>
        <begin position="77"/>
        <end position="204"/>
    </location>
</feature>
<dbReference type="FunFam" id="2.40.128.20:FF:000002">
    <property type="entry name" value="Outer membrane lipoprotein Blc"/>
    <property type="match status" value="1"/>
</dbReference>
<comment type="function">
    <text evidence="11">Involved in the storage or transport of lipids necessary for membrane maintenance under stressful conditions. Displays a binding preference for lysophospholipids.</text>
</comment>
<evidence type="ECO:0000256" key="4">
    <source>
        <dbReference type="ARBA" id="ARBA00011738"/>
    </source>
</evidence>
<evidence type="ECO:0000256" key="3">
    <source>
        <dbReference type="ARBA" id="ARBA00006889"/>
    </source>
</evidence>
<dbReference type="Pfam" id="PF08212">
    <property type="entry name" value="Lipocalin_2"/>
    <property type="match status" value="1"/>
</dbReference>
<dbReference type="GO" id="GO:0006950">
    <property type="term" value="P:response to stress"/>
    <property type="evidence" value="ECO:0007669"/>
    <property type="project" value="UniProtKB-ARBA"/>
</dbReference>
<keyword evidence="7 14" id="KW-0472">Membrane</keyword>
<evidence type="ECO:0000256" key="13">
    <source>
        <dbReference type="SAM" id="MobiDB-lite"/>
    </source>
</evidence>
<evidence type="ECO:0000256" key="14">
    <source>
        <dbReference type="SAM" id="Phobius"/>
    </source>
</evidence>
<keyword evidence="14" id="KW-0812">Transmembrane</keyword>
<dbReference type="PANTHER" id="PTHR10612">
    <property type="entry name" value="APOLIPOPROTEIN D"/>
    <property type="match status" value="1"/>
</dbReference>
<evidence type="ECO:0000256" key="10">
    <source>
        <dbReference type="ARBA" id="ARBA00023288"/>
    </source>
</evidence>
<evidence type="ECO:0000313" key="16">
    <source>
        <dbReference type="EMBL" id="ABC77954.1"/>
    </source>
</evidence>
<dbReference type="AlphaFoldDB" id="Q2LV43"/>
<keyword evidence="6" id="KW-0446">Lipid-binding</keyword>
<gene>
    <name evidence="16" type="ORF">SYN_00666</name>
</gene>
<name>Q2LV43_SYNAS</name>
<keyword evidence="10 16" id="KW-0449">Lipoprotein</keyword>
<dbReference type="SUPFAM" id="SSF50814">
    <property type="entry name" value="Lipocalins"/>
    <property type="match status" value="1"/>
</dbReference>
<keyword evidence="8" id="KW-0564">Palmitate</keyword>
<organism evidence="16 17">
    <name type="scientific">Syntrophus aciditrophicus (strain SB)</name>
    <dbReference type="NCBI Taxonomy" id="56780"/>
    <lineage>
        <taxon>Bacteria</taxon>
        <taxon>Pseudomonadati</taxon>
        <taxon>Thermodesulfobacteriota</taxon>
        <taxon>Syntrophia</taxon>
        <taxon>Syntrophales</taxon>
        <taxon>Syntrophaceae</taxon>
        <taxon>Syntrophus</taxon>
    </lineage>
</organism>
<dbReference type="GO" id="GO:0009279">
    <property type="term" value="C:cell outer membrane"/>
    <property type="evidence" value="ECO:0007669"/>
    <property type="project" value="UniProtKB-SubCell"/>
</dbReference>